<dbReference type="GO" id="GO:0003677">
    <property type="term" value="F:DNA binding"/>
    <property type="evidence" value="ECO:0007669"/>
    <property type="project" value="UniProtKB-KW"/>
</dbReference>
<dbReference type="KEGG" id="pmrn:116944934"/>
<dbReference type="Gene3D" id="3.40.50.10810">
    <property type="entry name" value="Tandem AAA-ATPase domain"/>
    <property type="match status" value="1"/>
</dbReference>
<dbReference type="SUPFAM" id="SSF81585">
    <property type="entry name" value="PsbU/PolX domain-like"/>
    <property type="match status" value="1"/>
</dbReference>
<dbReference type="CDD" id="cd14279">
    <property type="entry name" value="CUE"/>
    <property type="match status" value="1"/>
</dbReference>
<dbReference type="PANTHER" id="PTHR10799">
    <property type="entry name" value="SNF2/RAD54 HELICASE FAMILY"/>
    <property type="match status" value="1"/>
</dbReference>
<keyword evidence="13" id="KW-0234">DNA repair</keyword>
<evidence type="ECO:0000256" key="8">
    <source>
        <dbReference type="ARBA" id="ARBA00022801"/>
    </source>
</evidence>
<dbReference type="InterPro" id="IPR038718">
    <property type="entry name" value="SNF2-like_sf"/>
</dbReference>
<keyword evidence="8" id="KW-0378">Hydrolase</keyword>
<evidence type="ECO:0000256" key="4">
    <source>
        <dbReference type="ARBA" id="ARBA00012551"/>
    </source>
</evidence>
<evidence type="ECO:0000313" key="21">
    <source>
        <dbReference type="RefSeq" id="XP_032814778.1"/>
    </source>
</evidence>
<dbReference type="FunFam" id="3.40.50.10810:FF:000014">
    <property type="entry name" value="SWI/SNF-related matrix-associated actin-dependent regulator of chromatin subfamily A containing DEAD/H box 1"/>
    <property type="match status" value="1"/>
</dbReference>
<dbReference type="PROSITE" id="PS51194">
    <property type="entry name" value="HELICASE_CTER"/>
    <property type="match status" value="1"/>
</dbReference>
<evidence type="ECO:0000256" key="7">
    <source>
        <dbReference type="ARBA" id="ARBA00022763"/>
    </source>
</evidence>
<feature type="compositionally biased region" description="Basic and acidic residues" evidence="16">
    <location>
        <begin position="98"/>
        <end position="110"/>
    </location>
</feature>
<evidence type="ECO:0000259" key="17">
    <source>
        <dbReference type="PROSITE" id="PS51140"/>
    </source>
</evidence>
<evidence type="ECO:0000256" key="3">
    <source>
        <dbReference type="ARBA" id="ARBA00007025"/>
    </source>
</evidence>
<dbReference type="GO" id="GO:0006281">
    <property type="term" value="P:DNA repair"/>
    <property type="evidence" value="ECO:0007669"/>
    <property type="project" value="UniProtKB-KW"/>
</dbReference>
<dbReference type="InterPro" id="IPR003892">
    <property type="entry name" value="CUE"/>
</dbReference>
<dbReference type="InterPro" id="IPR000330">
    <property type="entry name" value="SNF2_N"/>
</dbReference>
<organism evidence="20 21">
    <name type="scientific">Petromyzon marinus</name>
    <name type="common">Sea lamprey</name>
    <dbReference type="NCBI Taxonomy" id="7757"/>
    <lineage>
        <taxon>Eukaryota</taxon>
        <taxon>Metazoa</taxon>
        <taxon>Chordata</taxon>
        <taxon>Craniata</taxon>
        <taxon>Vertebrata</taxon>
        <taxon>Cyclostomata</taxon>
        <taxon>Hyperoartia</taxon>
        <taxon>Petromyzontiformes</taxon>
        <taxon>Petromyzontidae</taxon>
        <taxon>Petromyzon</taxon>
    </lineage>
</organism>
<dbReference type="InterPro" id="IPR049730">
    <property type="entry name" value="SNF2/RAD54-like_C"/>
</dbReference>
<dbReference type="GO" id="GO:0003678">
    <property type="term" value="F:DNA helicase activity"/>
    <property type="evidence" value="ECO:0007669"/>
    <property type="project" value="UniProtKB-EC"/>
</dbReference>
<dbReference type="Pfam" id="PF00271">
    <property type="entry name" value="Helicase_C"/>
    <property type="match status" value="1"/>
</dbReference>
<dbReference type="Gene3D" id="3.40.50.300">
    <property type="entry name" value="P-loop containing nucleotide triphosphate hydrolases"/>
    <property type="match status" value="1"/>
</dbReference>
<keyword evidence="20" id="KW-1185">Reference proteome</keyword>
<keyword evidence="6" id="KW-0547">Nucleotide-binding</keyword>
<dbReference type="GeneID" id="116944934"/>
<keyword evidence="12" id="KW-0238">DNA-binding</keyword>
<feature type="region of interest" description="Disordered" evidence="16">
    <location>
        <begin position="1"/>
        <end position="127"/>
    </location>
</feature>
<dbReference type="PROSITE" id="PS51192">
    <property type="entry name" value="HELICASE_ATP_BIND_1"/>
    <property type="match status" value="1"/>
</dbReference>
<accession>A0AAJ7WZT4</accession>
<keyword evidence="9" id="KW-0347">Helicase</keyword>
<evidence type="ECO:0000313" key="20">
    <source>
        <dbReference type="Proteomes" id="UP001318040"/>
    </source>
</evidence>
<evidence type="ECO:0000256" key="1">
    <source>
        <dbReference type="ARBA" id="ARBA00004123"/>
    </source>
</evidence>
<dbReference type="SMART" id="SM00487">
    <property type="entry name" value="DEXDc"/>
    <property type="match status" value="1"/>
</dbReference>
<proteinExistence type="inferred from homology"/>
<feature type="compositionally biased region" description="Polar residues" evidence="16">
    <location>
        <begin position="181"/>
        <end position="198"/>
    </location>
</feature>
<dbReference type="CDD" id="cd18793">
    <property type="entry name" value="SF2_C_SNF"/>
    <property type="match status" value="1"/>
</dbReference>
<evidence type="ECO:0000256" key="13">
    <source>
        <dbReference type="ARBA" id="ARBA00023204"/>
    </source>
</evidence>
<keyword evidence="5" id="KW-0158">Chromosome</keyword>
<keyword evidence="7" id="KW-0227">DNA damage</keyword>
<evidence type="ECO:0000259" key="19">
    <source>
        <dbReference type="PROSITE" id="PS51194"/>
    </source>
</evidence>
<feature type="domain" description="CUE" evidence="17">
    <location>
        <begin position="219"/>
        <end position="265"/>
    </location>
</feature>
<sequence length="1072" mass="121046">MSAFNLQRFRFEGRSPPQPRPRVPADSAGTTTPRREAVISIPETPESERKGWKPPTLKSPLKALHSNSNGEKNNQRPLASQLCTPKNKGQHHSAKGVHYSDSDSDGKDDAPDTTAKANCTSSKPNSVRYKLLKMREMFPQRTDDELLEVIKVTTTLDGAVASALLIFPPDTDSNRKRKPISQESTSMDSHTKFSQPSSKRMKKHDDSDSGRNGAQSLKDRNRMVSRLQAKFPDLDKEELREVLSQHGWSYENALISIQAFAGDGESDSDDEDIVEREMRVEKKEEKFEEPAVVHKVKPNSVMAERARQKLAMFSHKPVSSASSKKFLSGPILQNGTAKNGSPSRGAAPVKANSKSVKGGIRAKQPIKEACKPKAKPSSIRKMSSSSASEDDDEKPMTTESDTDCDDVGDEDAVTDNDDCGLSVEKRAKVLAFFCDATIEELTLVHGCSNKKADLIVELRPFTSWDDLMRKLTTKKGLSDLVWESNTVLKEREVVLRLMAGCSDVAGGLESCVNRLRRKELADDDKEHRMLRQPPILNPACKMKSYQLVGLNWLALLHKQDVNGILADEMGLGKTVQAISFLAHLVELGEKDPHVIVVPSSTLDNWTRELQKWCPDLKVLLYYGSQEERRHLRTDILHKQVDFNVIVTTYQCAITNVDDRSLFRRLRINCAVFDEGHMLKNMASLRYQNLMTINARRRLLLTGTPVQNNLLELMSLLNFVMPRMFSNSTQEIRRIFASSSTKNGQRQSKFERERIHQAKQIMKPFILRRLKIDVLQHLPRKSERMELCPMSERQASLYTQLVQSFKKSSDGVKTTELCNVMMQLRKMANHPLMHRHLYTDDKIRQMSQLILKEPTHYDADPALVQEDMEVLNDLELHRLCLQYPSLASHSLPRSAILSSGKLQFLSTLLPALRSNGDRVVMFSQFTMILDILVQFLDHHGYSYLRMDGSTRVAERIGLIDRFNEEPEIFVFLLSTRAGGLGLNLTSANTVILHDPDMNPYNDQQAEDRCHRVGQTRPVQVIRLISAGTVEEAIVQMSKHKLQLQQDITVTNNKNIDNELPAELASLLQQMLGQ</sequence>
<feature type="compositionally biased region" description="Acidic residues" evidence="16">
    <location>
        <begin position="400"/>
        <end position="409"/>
    </location>
</feature>
<gene>
    <name evidence="21" type="primary">SMARCAD1</name>
</gene>
<dbReference type="SUPFAM" id="SSF52540">
    <property type="entry name" value="P-loop containing nucleoside triphosphate hydrolases"/>
    <property type="match status" value="2"/>
</dbReference>
<feature type="compositionally biased region" description="Low complexity" evidence="16">
    <location>
        <begin position="377"/>
        <end position="387"/>
    </location>
</feature>
<evidence type="ECO:0000256" key="12">
    <source>
        <dbReference type="ARBA" id="ARBA00023125"/>
    </source>
</evidence>
<dbReference type="CDD" id="cd17998">
    <property type="entry name" value="DEXHc_SMARCAD1"/>
    <property type="match status" value="1"/>
</dbReference>
<dbReference type="InterPro" id="IPR001650">
    <property type="entry name" value="Helicase_C-like"/>
</dbReference>
<feature type="compositionally biased region" description="Polar residues" evidence="16">
    <location>
        <begin position="317"/>
        <end position="342"/>
    </location>
</feature>
<dbReference type="CTD" id="56916"/>
<dbReference type="SMART" id="SM00490">
    <property type="entry name" value="HELICc"/>
    <property type="match status" value="1"/>
</dbReference>
<dbReference type="GO" id="GO:0006325">
    <property type="term" value="P:chromatin organization"/>
    <property type="evidence" value="ECO:0007669"/>
    <property type="project" value="UniProtKB-KW"/>
</dbReference>
<comment type="similarity">
    <text evidence="3">Belongs to the SNF2/RAD54 helicase family.</text>
</comment>
<feature type="compositionally biased region" description="Polar residues" evidence="16">
    <location>
        <begin position="65"/>
        <end position="84"/>
    </location>
</feature>
<dbReference type="GO" id="GO:0043130">
    <property type="term" value="F:ubiquitin binding"/>
    <property type="evidence" value="ECO:0007669"/>
    <property type="project" value="InterPro"/>
</dbReference>
<dbReference type="Pfam" id="PF00176">
    <property type="entry name" value="SNF2-rel_dom"/>
    <property type="match status" value="1"/>
</dbReference>
<protein>
    <recommendedName>
        <fullName evidence="4">DNA helicase</fullName>
        <ecNumber evidence="4">3.6.4.12</ecNumber>
    </recommendedName>
</protein>
<evidence type="ECO:0000256" key="15">
    <source>
        <dbReference type="ARBA" id="ARBA00048432"/>
    </source>
</evidence>
<dbReference type="RefSeq" id="XP_032814778.1">
    <property type="nucleotide sequence ID" value="XM_032958887.1"/>
</dbReference>
<comment type="subcellular location">
    <subcellularLocation>
        <location evidence="2">Chromosome</location>
    </subcellularLocation>
    <subcellularLocation>
        <location evidence="1">Nucleus</location>
    </subcellularLocation>
</comment>
<evidence type="ECO:0000256" key="2">
    <source>
        <dbReference type="ARBA" id="ARBA00004286"/>
    </source>
</evidence>
<evidence type="ECO:0000256" key="5">
    <source>
        <dbReference type="ARBA" id="ARBA00022454"/>
    </source>
</evidence>
<feature type="domain" description="Helicase ATP-binding" evidence="18">
    <location>
        <begin position="554"/>
        <end position="722"/>
    </location>
</feature>
<evidence type="ECO:0000259" key="18">
    <source>
        <dbReference type="PROSITE" id="PS51192"/>
    </source>
</evidence>
<reference evidence="21" key="1">
    <citation type="submission" date="2025-08" db="UniProtKB">
        <authorList>
            <consortium name="RefSeq"/>
        </authorList>
    </citation>
    <scope>IDENTIFICATION</scope>
    <source>
        <tissue evidence="21">Sperm</tissue>
    </source>
</reference>
<keyword evidence="14" id="KW-0539">Nucleus</keyword>
<dbReference type="EC" id="3.6.4.12" evidence="4"/>
<dbReference type="GO" id="GO:0005634">
    <property type="term" value="C:nucleus"/>
    <property type="evidence" value="ECO:0007669"/>
    <property type="project" value="UniProtKB-SubCell"/>
</dbReference>
<evidence type="ECO:0000256" key="16">
    <source>
        <dbReference type="SAM" id="MobiDB-lite"/>
    </source>
</evidence>
<dbReference type="Pfam" id="PF02845">
    <property type="entry name" value="CUE"/>
    <property type="match status" value="1"/>
</dbReference>
<keyword evidence="11" id="KW-0156">Chromatin regulator</keyword>
<dbReference type="AlphaFoldDB" id="A0AAJ7WZT4"/>
<feature type="domain" description="Helicase C-terminal" evidence="19">
    <location>
        <begin position="903"/>
        <end position="1066"/>
    </location>
</feature>
<comment type="catalytic activity">
    <reaction evidence="15">
        <text>ATP + H2O = ADP + phosphate + H(+)</text>
        <dbReference type="Rhea" id="RHEA:13065"/>
        <dbReference type="ChEBI" id="CHEBI:15377"/>
        <dbReference type="ChEBI" id="CHEBI:15378"/>
        <dbReference type="ChEBI" id="CHEBI:30616"/>
        <dbReference type="ChEBI" id="CHEBI:43474"/>
        <dbReference type="ChEBI" id="CHEBI:456216"/>
        <dbReference type="EC" id="3.6.4.12"/>
    </reaction>
    <physiologicalReaction direction="left-to-right" evidence="15">
        <dbReference type="Rhea" id="RHEA:13066"/>
    </physiologicalReaction>
</comment>
<evidence type="ECO:0000256" key="14">
    <source>
        <dbReference type="ARBA" id="ARBA00023242"/>
    </source>
</evidence>
<name>A0AAJ7WZT4_PETMA</name>
<dbReference type="PROSITE" id="PS51140">
    <property type="entry name" value="CUE"/>
    <property type="match status" value="1"/>
</dbReference>
<dbReference type="GO" id="GO:0005524">
    <property type="term" value="F:ATP binding"/>
    <property type="evidence" value="ECO:0007669"/>
    <property type="project" value="UniProtKB-KW"/>
</dbReference>
<evidence type="ECO:0000256" key="9">
    <source>
        <dbReference type="ARBA" id="ARBA00022806"/>
    </source>
</evidence>
<feature type="region of interest" description="Disordered" evidence="16">
    <location>
        <begin position="314"/>
        <end position="409"/>
    </location>
</feature>
<dbReference type="GO" id="GO:0005694">
    <property type="term" value="C:chromosome"/>
    <property type="evidence" value="ECO:0007669"/>
    <property type="project" value="UniProtKB-SubCell"/>
</dbReference>
<dbReference type="Proteomes" id="UP001318040">
    <property type="component" value="Chromosome 22"/>
</dbReference>
<feature type="region of interest" description="Disordered" evidence="16">
    <location>
        <begin position="169"/>
        <end position="222"/>
    </location>
</feature>
<dbReference type="GO" id="GO:0016787">
    <property type="term" value="F:hydrolase activity"/>
    <property type="evidence" value="ECO:0007669"/>
    <property type="project" value="UniProtKB-KW"/>
</dbReference>
<dbReference type="InterPro" id="IPR027417">
    <property type="entry name" value="P-loop_NTPase"/>
</dbReference>
<keyword evidence="10" id="KW-0067">ATP-binding</keyword>
<feature type="compositionally biased region" description="Polar residues" evidence="16">
    <location>
        <begin position="115"/>
        <end position="125"/>
    </location>
</feature>
<evidence type="ECO:0000256" key="6">
    <source>
        <dbReference type="ARBA" id="ARBA00022741"/>
    </source>
</evidence>
<evidence type="ECO:0000256" key="11">
    <source>
        <dbReference type="ARBA" id="ARBA00022853"/>
    </source>
</evidence>
<evidence type="ECO:0000256" key="10">
    <source>
        <dbReference type="ARBA" id="ARBA00022840"/>
    </source>
</evidence>
<dbReference type="InterPro" id="IPR014001">
    <property type="entry name" value="Helicase_ATP-bd"/>
</dbReference>